<gene>
    <name evidence="1" type="ORF">GIB67_006573</name>
</gene>
<dbReference type="AlphaFoldDB" id="A0A7J7LEY6"/>
<protein>
    <submittedName>
        <fullName evidence="1">Uncharacterized protein</fullName>
    </submittedName>
</protein>
<evidence type="ECO:0000313" key="2">
    <source>
        <dbReference type="Proteomes" id="UP000541444"/>
    </source>
</evidence>
<comment type="caution">
    <text evidence="1">The sequence shown here is derived from an EMBL/GenBank/DDBJ whole genome shotgun (WGS) entry which is preliminary data.</text>
</comment>
<dbReference type="OrthoDB" id="674687at2759"/>
<name>A0A7J7LEY6_9MAGN</name>
<dbReference type="EMBL" id="JACGCM010002332">
    <property type="protein sequence ID" value="KAF6141128.1"/>
    <property type="molecule type" value="Genomic_DNA"/>
</dbReference>
<reference evidence="1 2" key="1">
    <citation type="journal article" date="2020" name="IScience">
        <title>Genome Sequencing of the Endangered Kingdonia uniflora (Circaeasteraceae, Ranunculales) Reveals Potential Mechanisms of Evolutionary Specialization.</title>
        <authorList>
            <person name="Sun Y."/>
            <person name="Deng T."/>
            <person name="Zhang A."/>
            <person name="Moore M.J."/>
            <person name="Landis J.B."/>
            <person name="Lin N."/>
            <person name="Zhang H."/>
            <person name="Zhang X."/>
            <person name="Huang J."/>
            <person name="Zhang X."/>
            <person name="Sun H."/>
            <person name="Wang H."/>
        </authorList>
    </citation>
    <scope>NUCLEOTIDE SEQUENCE [LARGE SCALE GENOMIC DNA]</scope>
    <source>
        <strain evidence="1">TB1705</strain>
        <tissue evidence="1">Leaf</tissue>
    </source>
</reference>
<accession>A0A7J7LEY6</accession>
<evidence type="ECO:0000313" key="1">
    <source>
        <dbReference type="EMBL" id="KAF6141128.1"/>
    </source>
</evidence>
<sequence length="84" mass="9728">MHWTEADFTCLARAWVTASVQTTGWTKGFTFYLKVNIAFNRDPECPTRRSSGSTKSQWYTLNSQCVAYKGIVAQERFRHDSRKT</sequence>
<keyword evidence="2" id="KW-1185">Reference proteome</keyword>
<organism evidence="1 2">
    <name type="scientific">Kingdonia uniflora</name>
    <dbReference type="NCBI Taxonomy" id="39325"/>
    <lineage>
        <taxon>Eukaryota</taxon>
        <taxon>Viridiplantae</taxon>
        <taxon>Streptophyta</taxon>
        <taxon>Embryophyta</taxon>
        <taxon>Tracheophyta</taxon>
        <taxon>Spermatophyta</taxon>
        <taxon>Magnoliopsida</taxon>
        <taxon>Ranunculales</taxon>
        <taxon>Circaeasteraceae</taxon>
        <taxon>Kingdonia</taxon>
    </lineage>
</organism>
<proteinExistence type="predicted"/>
<dbReference type="Proteomes" id="UP000541444">
    <property type="component" value="Unassembled WGS sequence"/>
</dbReference>